<evidence type="ECO:0000256" key="5">
    <source>
        <dbReference type="SAM" id="MobiDB-lite"/>
    </source>
</evidence>
<feature type="region of interest" description="Disordered" evidence="5">
    <location>
        <begin position="601"/>
        <end position="732"/>
    </location>
</feature>
<accession>A0A9R0AL70</accession>
<dbReference type="SMART" id="SM00498">
    <property type="entry name" value="FH2"/>
    <property type="match status" value="1"/>
</dbReference>
<dbReference type="PANTHER" id="PTHR45920:SF7">
    <property type="entry name" value="FORMIN-G"/>
    <property type="match status" value="1"/>
</dbReference>
<dbReference type="FunFam" id="1.20.58.2220:FF:000005">
    <property type="entry name" value="Formin 1"/>
    <property type="match status" value="1"/>
</dbReference>
<sequence>MEGSSTVLQLYKLIREKKQITKFLPVINGTVSVKNGRAALKGKALISPGMKEVGPLMNEHKDLLKTNDVRNKVLEERLDPHVDCKAKALGNVMGNQQVCKNSDLESDLRSGEDLCCTSNLENKLVISPKSLRKASRGQKQKKLWTMRSMDVEKRMYVSKQKLSSTTEQPSHKVLKDEKRQFKHEGPGTQTELKNNIAKDSRSFEEDLSSELSEYDNVFEIDSDGTENLHDLMKTTKKSLQGKSTDMNKRMEQQKAMSSMKDKIFEVENLIHQVCTSLDCLKDSTHTLTTGAFLPMDSHVPTEHKESFPLELCEELKQTNIKSGRKSNSFTSSDVVATLSTRCTNLDAVSPPLSRLSLLSSRPLPQYRILPLPKEDAEDYNSIYLTQEGKYLYGSTEKTTYNGSESTVNEQSVSWTPSTTPTIPTSPTIEESENRVLAEERPYEHIGNVSLCNSVSKNKRSAEDEVISTPHVSLDRDHTAEVSEEHTPKRLQTVWPPPKSKDEEEKIGLKYTEAEHQAALLQLKRECNEEVEKLQADFKLELFRLQKKNEEDLSRLGTTIASLQRERDKERGRNHRDVAVSTEDNIKPRVFRSVCIQTERETVNKPEEAKETQSRGFDPLPKNADLNSTKNFTGKLNVPPPAPPPLSLQLQMDSNNTPLPPPPPPPPPTGPCTPNVPPLPSQPLERPGSVPPPPPPPPPPVLHSAPPPPPPGAGIFSSKAADNPTRKPSVEPVRPMKPLYWTRIQIQNNRNNMLWSSLEEPEIINTNEFAELFAKATSPTKRKPLSEAYEKKTKARKVIKLLDGKRSQAVGILISSLHLEMKDIQQAVLTLDNSVVDLDAIEALYENRAQPEELEKIKKHYETSDEEQVKLLDKPEQFLYELSQIPEFSSRVHCFIFQSKFTDAVASIQRKTEIILHVCKYLLEKDSVKELIGLVLALGNYMNGGSRARGQADGFGLEILPKLKDVKSRENHISLLDYIVSYYLRHLDKNAGSEKSIFPLPEPQDVFLSSQVKFDDLSKDLRKLNRDLTVCEKDVLTVCTNSSHEHVHPFKEKMDFFIGNAQKELITVDHQVISARKSFSELVEYFGLKPRSGEPEILPGHVFTLWFEFCNDFKIRWKRENKVISKQRIKEAQQSVRNMTAEKKIETRRAHANGLKERLRLKEASLTTS</sequence>
<feature type="compositionally biased region" description="Pro residues" evidence="5">
    <location>
        <begin position="688"/>
        <end position="711"/>
    </location>
</feature>
<dbReference type="PANTHER" id="PTHR45920">
    <property type="entry name" value="FORMIN HOMOLOGY 2 DOMAIN CONTAINING, ISOFORM I"/>
    <property type="match status" value="1"/>
</dbReference>
<dbReference type="GO" id="GO:0005634">
    <property type="term" value="C:nucleus"/>
    <property type="evidence" value="ECO:0007669"/>
    <property type="project" value="UniProtKB-SubCell"/>
</dbReference>
<dbReference type="AlphaFoldDB" id="A0A9R0AL70"/>
<feature type="domain" description="FH2" evidence="6">
    <location>
        <begin position="725"/>
        <end position="1138"/>
    </location>
</feature>
<dbReference type="GO" id="GO:0030866">
    <property type="term" value="P:cortical actin cytoskeleton organization"/>
    <property type="evidence" value="ECO:0007669"/>
    <property type="project" value="TreeGrafter"/>
</dbReference>
<comment type="similarity">
    <text evidence="2">Belongs to the formin homology family. Cappuccino subfamily.</text>
</comment>
<feature type="compositionally biased region" description="Polar residues" evidence="5">
    <location>
        <begin position="624"/>
        <end position="633"/>
    </location>
</feature>
<dbReference type="GeneID" id="109044919"/>
<feature type="region of interest" description="Disordered" evidence="5">
    <location>
        <begin position="475"/>
        <end position="501"/>
    </location>
</feature>
<evidence type="ECO:0000259" key="6">
    <source>
        <dbReference type="PROSITE" id="PS51444"/>
    </source>
</evidence>
<protein>
    <submittedName>
        <fullName evidence="7">Formin-like</fullName>
    </submittedName>
</protein>
<feature type="compositionally biased region" description="Pro residues" evidence="5">
    <location>
        <begin position="657"/>
        <end position="680"/>
    </location>
</feature>
<feature type="region of interest" description="Disordered" evidence="5">
    <location>
        <begin position="410"/>
        <end position="430"/>
    </location>
</feature>
<name>A0A9R0AL70_CYPCA</name>
<dbReference type="RefSeq" id="XP_042602904.1">
    <property type="nucleotide sequence ID" value="XM_042746970.1"/>
</dbReference>
<feature type="compositionally biased region" description="Basic and acidic residues" evidence="5">
    <location>
        <begin position="475"/>
        <end position="487"/>
    </location>
</feature>
<feature type="compositionally biased region" description="Low complexity" evidence="5">
    <location>
        <begin position="415"/>
        <end position="428"/>
    </location>
</feature>
<dbReference type="OrthoDB" id="427644at2759"/>
<dbReference type="Pfam" id="PF02181">
    <property type="entry name" value="FH2"/>
    <property type="match status" value="1"/>
</dbReference>
<dbReference type="GO" id="GO:0005856">
    <property type="term" value="C:cytoskeleton"/>
    <property type="evidence" value="ECO:0007669"/>
    <property type="project" value="TreeGrafter"/>
</dbReference>
<dbReference type="InterPro" id="IPR015425">
    <property type="entry name" value="FH2_Formin"/>
</dbReference>
<dbReference type="KEGG" id="ccar:109044919"/>
<evidence type="ECO:0000313" key="7">
    <source>
        <dbReference type="RefSeq" id="XP_042602904.1"/>
    </source>
</evidence>
<dbReference type="GO" id="GO:0005737">
    <property type="term" value="C:cytoplasm"/>
    <property type="evidence" value="ECO:0007669"/>
    <property type="project" value="TreeGrafter"/>
</dbReference>
<evidence type="ECO:0000256" key="4">
    <source>
        <dbReference type="ARBA" id="ARBA00023242"/>
    </source>
</evidence>
<dbReference type="SMR" id="A0A9R0AL70"/>
<dbReference type="GO" id="GO:0051015">
    <property type="term" value="F:actin filament binding"/>
    <property type="evidence" value="ECO:0007669"/>
    <property type="project" value="TreeGrafter"/>
</dbReference>
<dbReference type="PROSITE" id="PS51444">
    <property type="entry name" value="FH2"/>
    <property type="match status" value="1"/>
</dbReference>
<evidence type="ECO:0000256" key="1">
    <source>
        <dbReference type="ARBA" id="ARBA00004123"/>
    </source>
</evidence>
<evidence type="ECO:0000256" key="2">
    <source>
        <dbReference type="ARBA" id="ARBA00005271"/>
    </source>
</evidence>
<organism evidence="7">
    <name type="scientific">Cyprinus carpio</name>
    <name type="common">Common carp</name>
    <dbReference type="NCBI Taxonomy" id="7962"/>
    <lineage>
        <taxon>Eukaryota</taxon>
        <taxon>Metazoa</taxon>
        <taxon>Chordata</taxon>
        <taxon>Craniata</taxon>
        <taxon>Vertebrata</taxon>
        <taxon>Euteleostomi</taxon>
        <taxon>Actinopterygii</taxon>
        <taxon>Neopterygii</taxon>
        <taxon>Teleostei</taxon>
        <taxon>Ostariophysi</taxon>
        <taxon>Cypriniformes</taxon>
        <taxon>Cyprinidae</taxon>
        <taxon>Cyprininae</taxon>
        <taxon>Cyprinus</taxon>
    </lineage>
</organism>
<keyword evidence="3" id="KW-0175">Coiled coil</keyword>
<evidence type="ECO:0000256" key="3">
    <source>
        <dbReference type="ARBA" id="ARBA00023054"/>
    </source>
</evidence>
<comment type="subcellular location">
    <subcellularLocation>
        <location evidence="1">Nucleus</location>
    </subcellularLocation>
</comment>
<dbReference type="Proteomes" id="UP001155660">
    <property type="component" value="Chromosome B20"/>
</dbReference>
<reference evidence="7" key="1">
    <citation type="submission" date="2025-08" db="UniProtKB">
        <authorList>
            <consortium name="RefSeq"/>
        </authorList>
    </citation>
    <scope>IDENTIFICATION</scope>
    <source>
        <tissue evidence="7">Muscle</tissue>
    </source>
</reference>
<keyword evidence="4" id="KW-0539">Nucleus</keyword>
<proteinExistence type="inferred from homology"/>
<gene>
    <name evidence="7" type="primary">LOC109044919</name>
</gene>
<feature type="compositionally biased region" description="Basic and acidic residues" evidence="5">
    <location>
        <begin position="601"/>
        <end position="612"/>
    </location>
</feature>